<dbReference type="InterPro" id="IPR001650">
    <property type="entry name" value="Helicase_C-like"/>
</dbReference>
<dbReference type="CDD" id="cd17991">
    <property type="entry name" value="DEXHc_TRCF"/>
    <property type="match status" value="1"/>
</dbReference>
<dbReference type="InterPro" id="IPR027417">
    <property type="entry name" value="P-loop_NTPase"/>
</dbReference>
<dbReference type="SMART" id="SM01058">
    <property type="entry name" value="CarD_TRCF"/>
    <property type="match status" value="1"/>
</dbReference>
<evidence type="ECO:0000256" key="2">
    <source>
        <dbReference type="ARBA" id="ARBA00022741"/>
    </source>
</evidence>
<keyword evidence="4 9" id="KW-0378">Hydrolase</keyword>
<dbReference type="GO" id="GO:0005524">
    <property type="term" value="F:ATP binding"/>
    <property type="evidence" value="ECO:0007669"/>
    <property type="project" value="UniProtKB-UniRule"/>
</dbReference>
<dbReference type="SMART" id="SM00487">
    <property type="entry name" value="DEXDc"/>
    <property type="match status" value="1"/>
</dbReference>
<dbReference type="Gene3D" id="2.40.10.170">
    <property type="match status" value="1"/>
</dbReference>
<dbReference type="GO" id="GO:0003684">
    <property type="term" value="F:damaged DNA binding"/>
    <property type="evidence" value="ECO:0007669"/>
    <property type="project" value="InterPro"/>
</dbReference>
<proteinExistence type="inferred from homology"/>
<dbReference type="Pfam" id="PF02559">
    <property type="entry name" value="CarD_TRCF_RID"/>
    <property type="match status" value="1"/>
</dbReference>
<dbReference type="InterPro" id="IPR004576">
    <property type="entry name" value="Mfd"/>
</dbReference>
<dbReference type="SUPFAM" id="SSF143517">
    <property type="entry name" value="TRCF domain-like"/>
    <property type="match status" value="1"/>
</dbReference>
<dbReference type="PROSITE" id="PS51194">
    <property type="entry name" value="HELICASE_CTER"/>
    <property type="match status" value="1"/>
</dbReference>
<dbReference type="InterPro" id="IPR014001">
    <property type="entry name" value="Helicase_ATP-bd"/>
</dbReference>
<dbReference type="InterPro" id="IPR041471">
    <property type="entry name" value="UvrB_inter"/>
</dbReference>
<evidence type="ECO:0000256" key="1">
    <source>
        <dbReference type="ARBA" id="ARBA00022490"/>
    </source>
</evidence>
<dbReference type="PANTHER" id="PTHR47964">
    <property type="entry name" value="ATP-DEPENDENT DNA HELICASE HOMOLOG RECG, CHLOROPLASTIC"/>
    <property type="match status" value="1"/>
</dbReference>
<dbReference type="NCBIfam" id="TIGR00580">
    <property type="entry name" value="mfd"/>
    <property type="match status" value="1"/>
</dbReference>
<evidence type="ECO:0000259" key="10">
    <source>
        <dbReference type="PROSITE" id="PS51192"/>
    </source>
</evidence>
<comment type="subcellular location">
    <subcellularLocation>
        <location evidence="9">Cytoplasm</location>
    </subcellularLocation>
</comment>
<dbReference type="Gene3D" id="3.30.2060.10">
    <property type="entry name" value="Penicillin-binding protein 1b domain"/>
    <property type="match status" value="1"/>
</dbReference>
<comment type="similarity">
    <text evidence="9">In the C-terminal section; belongs to the helicase family. RecG subfamily.</text>
</comment>
<comment type="similarity">
    <text evidence="9">In the N-terminal section; belongs to the UvrB family.</text>
</comment>
<dbReference type="HAMAP" id="MF_00969">
    <property type="entry name" value="TRCF"/>
    <property type="match status" value="1"/>
</dbReference>
<keyword evidence="3 9" id="KW-0227">DNA damage</keyword>
<feature type="domain" description="Helicase C-terminal" evidence="11">
    <location>
        <begin position="754"/>
        <end position="910"/>
    </location>
</feature>
<evidence type="ECO:0000256" key="3">
    <source>
        <dbReference type="ARBA" id="ARBA00022763"/>
    </source>
</evidence>
<dbReference type="PANTHER" id="PTHR47964:SF1">
    <property type="entry name" value="ATP-DEPENDENT DNA HELICASE HOMOLOG RECG, CHLOROPLASTIC"/>
    <property type="match status" value="1"/>
</dbReference>
<dbReference type="EMBL" id="LN847058">
    <property type="protein sequence ID" value="CRI43026.1"/>
    <property type="molecule type" value="Genomic_DNA"/>
</dbReference>
<dbReference type="InterPro" id="IPR003711">
    <property type="entry name" value="CarD-like/TRCF_RID"/>
</dbReference>
<dbReference type="PROSITE" id="PS51192">
    <property type="entry name" value="HELICASE_ATP_BIND_1"/>
    <property type="match status" value="1"/>
</dbReference>
<reference evidence="12" key="1">
    <citation type="submission" date="2015-05" db="EMBL/GenBank/DDBJ databases">
        <authorList>
            <person name="Rattei Thomas"/>
        </authorList>
    </citation>
    <scope>NUCLEOTIDE SEQUENCE</scope>
    <source>
        <strain evidence="12">DC9</strain>
    </source>
</reference>
<dbReference type="InterPro" id="IPR047112">
    <property type="entry name" value="RecG/Mfd"/>
</dbReference>
<evidence type="ECO:0000259" key="11">
    <source>
        <dbReference type="PROSITE" id="PS51194"/>
    </source>
</evidence>
<organism evidence="12">
    <name type="scientific">Chlamydia pneumoniae</name>
    <name type="common">Chlamydophila pneumoniae</name>
    <dbReference type="NCBI Taxonomy" id="83558"/>
    <lineage>
        <taxon>Bacteria</taxon>
        <taxon>Pseudomonadati</taxon>
        <taxon>Chlamydiota</taxon>
        <taxon>Chlamydiia</taxon>
        <taxon>Chlamydiales</taxon>
        <taxon>Chlamydiaceae</taxon>
        <taxon>Chlamydia/Chlamydophila group</taxon>
        <taxon>Chlamydia</taxon>
    </lineage>
</organism>
<dbReference type="Pfam" id="PF17757">
    <property type="entry name" value="UvrB_inter"/>
    <property type="match status" value="1"/>
</dbReference>
<dbReference type="GO" id="GO:0005737">
    <property type="term" value="C:cytoplasm"/>
    <property type="evidence" value="ECO:0007669"/>
    <property type="project" value="UniProtKB-SubCell"/>
</dbReference>
<dbReference type="InterPro" id="IPR011545">
    <property type="entry name" value="DEAD/DEAH_box_helicase_dom"/>
</dbReference>
<accession>A0A0F7WTX8</accession>
<dbReference type="SMART" id="SM00490">
    <property type="entry name" value="HELICc"/>
    <property type="match status" value="1"/>
</dbReference>
<evidence type="ECO:0000256" key="6">
    <source>
        <dbReference type="ARBA" id="ARBA00022840"/>
    </source>
</evidence>
<dbReference type="EC" id="3.6.4.-" evidence="9"/>
<dbReference type="InterPro" id="IPR005118">
    <property type="entry name" value="TRCF_C"/>
</dbReference>
<dbReference type="GO" id="GO:0006355">
    <property type="term" value="P:regulation of DNA-templated transcription"/>
    <property type="evidence" value="ECO:0007669"/>
    <property type="project" value="UniProtKB-UniRule"/>
</dbReference>
<sequence>MAMDFNPVNLDFSISKEFKEETLPLLLENIHPGATAFLAAKMFHDCRASVIMITTPARLDDLFENLRTFLDQAPVEFPSSEIDLSPKLVNIDAVGKRDHLLYSLNQHRAPIFCVTTLKALLEKTRSPQATSQQHLDLAVGDVLDPEATTELCKSLGYSQVMLTSEKGEFSCRGGIVDIFPLSSPEPFRIEFWGEKIISIRSYNPSDQLSTGKVSKISISPAYTEEASGGNYSHSLLDYFSTPPLYLFDNLEILEDDFADISGTLSSLPDRFFSIGTLYDRISTSNQVYFSETPFPNVKNLKENRVIIEAFHRNIEASRQAIPILYPEQIIQNDENPLLAFLQHLQEYMPPHGKPLKLAIYSTKTKSLKEARALAETVARGDVEIYEKTGNLTSSFALVNEAFAAISLSEFASTKVLRRQKQRTHFSVTTEEVFVPIPGETVVHIHNGIGKFLGIEKKPNHLNIETDYLVLEYADKARLYVPSNQAYLISRYVGTSDKAADLHHLNSSKWKRSRDLTEKSLIVYAEKLLQLEAQRSTTPAFVYPPHGESVIKFAETFPYEETPDQLKTIDQIYNDMMSPKLMDRLICGDAGFGKTEVIMRAAVKAVCDGHRQVIVMVPTTILATQHYETFKERMAGLPIEIAVLSRFSQAKVQKLICEQVASGQIDIIIGTHKLINKSLEFKNPGLLIIDEEQRFGVKVKDNLKERYPMIDCLTVSATPIPRTLHMSLSGARDLSVIAMPPLDRLPVSTFVMEHNTETLTAALRHELLRGGQAYVIHNRIESIYTLAETIRNLIPEARIGVAHGQMGAEDLSNIFTKFKNQKTNILVATALIENGIDIPNANTILIDHADKFGMADLYQMKGRVGRWNKKAYCYFLVPHLDRLSGPAAKRLAALNKQEYGGGMKIALHDLEIRGAGNILGTDQSGHIGTIGFNLYCKLLKKAVSALKKHTSPLLFNDDVKIEFPYNSRIPDTYIETASMRIEFYQKIGNAESSEELTPIQEEMRDRFGPLPQEICWLFALAEIRLFALQHGISSIKGTANALYVQKCLSKSEQTKKTLPYALSPTPELLVKEVIESIERGFLINAS</sequence>
<dbReference type="SUPFAM" id="SSF52540">
    <property type="entry name" value="P-loop containing nucleoside triphosphate hydrolases"/>
    <property type="match status" value="2"/>
</dbReference>
<dbReference type="Pfam" id="PF00271">
    <property type="entry name" value="Helicase_C"/>
    <property type="match status" value="1"/>
</dbReference>
<dbReference type="Gene3D" id="3.90.1150.50">
    <property type="entry name" value="Transcription-repair-coupling factor, D7 domain"/>
    <property type="match status" value="1"/>
</dbReference>
<dbReference type="InterPro" id="IPR036101">
    <property type="entry name" value="CarD-like/TRCF_RID_sf"/>
</dbReference>
<gene>
    <name evidence="9" type="primary">mfd</name>
    <name evidence="12" type="ORF">BN1224_DC9_CC_00270</name>
</gene>
<dbReference type="AlphaFoldDB" id="A0A0F7WTX8"/>
<dbReference type="SUPFAM" id="SSF141259">
    <property type="entry name" value="CarD-like"/>
    <property type="match status" value="1"/>
</dbReference>
<keyword evidence="8 9" id="KW-0234">DNA repair</keyword>
<protein>
    <recommendedName>
        <fullName evidence="9">Transcription-repair-coupling factor</fullName>
        <shortName evidence="9">TRCF</shortName>
        <ecNumber evidence="9">3.6.4.-</ecNumber>
    </recommendedName>
</protein>
<dbReference type="InterPro" id="IPR037235">
    <property type="entry name" value="TRCF-like_C_D7"/>
</dbReference>
<evidence type="ECO:0000256" key="8">
    <source>
        <dbReference type="ARBA" id="ARBA00023204"/>
    </source>
</evidence>
<evidence type="ECO:0000256" key="4">
    <source>
        <dbReference type="ARBA" id="ARBA00022801"/>
    </source>
</evidence>
<evidence type="ECO:0000256" key="7">
    <source>
        <dbReference type="ARBA" id="ARBA00023125"/>
    </source>
</evidence>
<feature type="domain" description="Helicase ATP-binding" evidence="10">
    <location>
        <begin position="574"/>
        <end position="736"/>
    </location>
</feature>
<dbReference type="Pfam" id="PF00270">
    <property type="entry name" value="DEAD"/>
    <property type="match status" value="1"/>
</dbReference>
<dbReference type="SMART" id="SM00982">
    <property type="entry name" value="TRCF"/>
    <property type="match status" value="1"/>
</dbReference>
<dbReference type="GO" id="GO:0000716">
    <property type="term" value="P:transcription-coupled nucleotide-excision repair, DNA damage recognition"/>
    <property type="evidence" value="ECO:0007669"/>
    <property type="project" value="UniProtKB-UniRule"/>
</dbReference>
<comment type="function">
    <text evidence="9">Couples transcription and DNA repair by recognizing RNA polymerase (RNAP) stalled at DNA lesions. Mediates ATP-dependent release of RNAP and its truncated transcript from the DNA, and recruitment of nucleotide excision repair machinery to the damaged site.</text>
</comment>
<dbReference type="Gene3D" id="3.40.50.300">
    <property type="entry name" value="P-loop containing nucleotide triphosphate hydrolases"/>
    <property type="match status" value="2"/>
</dbReference>
<keyword evidence="1 9" id="KW-0963">Cytoplasm</keyword>
<name>A0A0F7WTX8_CHLPN</name>
<dbReference type="Pfam" id="PF03461">
    <property type="entry name" value="TRCF"/>
    <property type="match status" value="1"/>
</dbReference>
<evidence type="ECO:0000256" key="5">
    <source>
        <dbReference type="ARBA" id="ARBA00022806"/>
    </source>
</evidence>
<keyword evidence="6 9" id="KW-0067">ATP-binding</keyword>
<keyword evidence="5" id="KW-0347">Helicase</keyword>
<keyword evidence="7 9" id="KW-0238">DNA-binding</keyword>
<evidence type="ECO:0000256" key="9">
    <source>
        <dbReference type="HAMAP-Rule" id="MF_00969"/>
    </source>
</evidence>
<evidence type="ECO:0000313" key="12">
    <source>
        <dbReference type="EMBL" id="CRI43026.1"/>
    </source>
</evidence>
<dbReference type="GO" id="GO:0003678">
    <property type="term" value="F:DNA helicase activity"/>
    <property type="evidence" value="ECO:0007669"/>
    <property type="project" value="TreeGrafter"/>
</dbReference>
<keyword evidence="2 9" id="KW-0547">Nucleotide-binding</keyword>
<dbReference type="GO" id="GO:0016787">
    <property type="term" value="F:hydrolase activity"/>
    <property type="evidence" value="ECO:0007669"/>
    <property type="project" value="UniProtKB-KW"/>
</dbReference>